<dbReference type="PRINTS" id="PR01727">
    <property type="entry name" value="DNABINDINGHU"/>
</dbReference>
<dbReference type="PANTHER" id="PTHR33175">
    <property type="entry name" value="DNA-BINDING PROTEIN HU"/>
    <property type="match status" value="1"/>
</dbReference>
<evidence type="ECO:0000256" key="2">
    <source>
        <dbReference type="ARBA" id="ARBA00023125"/>
    </source>
</evidence>
<dbReference type="SMART" id="SM00411">
    <property type="entry name" value="BHL"/>
    <property type="match status" value="1"/>
</dbReference>
<sequence length="90" mass="9347">MTKDELITMMADKAGLNKTQTAAALEAFTDSVTSTLSKGGSVTLTGFGAFAVSKRAARQGRNPQTGASLQIPAMNVPKFKAGKGLKDSVR</sequence>
<dbReference type="SUPFAM" id="SSF47729">
    <property type="entry name" value="IHF-like DNA-binding proteins"/>
    <property type="match status" value="1"/>
</dbReference>
<dbReference type="AlphaFoldDB" id="A0A1G2HG65"/>
<dbReference type="GO" id="GO:0003677">
    <property type="term" value="F:DNA binding"/>
    <property type="evidence" value="ECO:0007669"/>
    <property type="project" value="UniProtKB-KW"/>
</dbReference>
<evidence type="ECO:0008006" key="6">
    <source>
        <dbReference type="Google" id="ProtNLM"/>
    </source>
</evidence>
<gene>
    <name evidence="4" type="ORF">A3H51_02480</name>
</gene>
<comment type="caution">
    <text evidence="4">The sequence shown here is derived from an EMBL/GenBank/DDBJ whole genome shotgun (WGS) entry which is preliminary data.</text>
</comment>
<proteinExistence type="inferred from homology"/>
<accession>A0A1G2HG65</accession>
<dbReference type="Gene3D" id="4.10.520.10">
    <property type="entry name" value="IHF-like DNA-binding proteins"/>
    <property type="match status" value="1"/>
</dbReference>
<dbReference type="CDD" id="cd13831">
    <property type="entry name" value="HU"/>
    <property type="match status" value="1"/>
</dbReference>
<keyword evidence="1" id="KW-0226">DNA condensation</keyword>
<dbReference type="GO" id="GO:0030261">
    <property type="term" value="P:chromosome condensation"/>
    <property type="evidence" value="ECO:0007669"/>
    <property type="project" value="UniProtKB-KW"/>
</dbReference>
<dbReference type="GO" id="GO:0005829">
    <property type="term" value="C:cytosol"/>
    <property type="evidence" value="ECO:0007669"/>
    <property type="project" value="TreeGrafter"/>
</dbReference>
<evidence type="ECO:0000313" key="5">
    <source>
        <dbReference type="Proteomes" id="UP000178509"/>
    </source>
</evidence>
<dbReference type="PANTHER" id="PTHR33175:SF3">
    <property type="entry name" value="DNA-BINDING PROTEIN HU-BETA"/>
    <property type="match status" value="1"/>
</dbReference>
<dbReference type="InterPro" id="IPR000119">
    <property type="entry name" value="Hist_DNA-bd"/>
</dbReference>
<keyword evidence="2" id="KW-0238">DNA-binding</keyword>
<dbReference type="PROSITE" id="PS00045">
    <property type="entry name" value="HISTONE_LIKE"/>
    <property type="match status" value="1"/>
</dbReference>
<dbReference type="STRING" id="1802164.A3H51_02480"/>
<protein>
    <recommendedName>
        <fullName evidence="6">DNA-binding protein HU</fullName>
    </recommendedName>
</protein>
<dbReference type="InterPro" id="IPR010992">
    <property type="entry name" value="IHF-like_DNA-bd_dom_sf"/>
</dbReference>
<comment type="similarity">
    <text evidence="3">Belongs to the bacterial histone-like protein family.</text>
</comment>
<organism evidence="4 5">
    <name type="scientific">Candidatus Spechtbacteria bacterium RIFCSPLOWO2_02_FULL_38_8</name>
    <dbReference type="NCBI Taxonomy" id="1802164"/>
    <lineage>
        <taxon>Bacteria</taxon>
        <taxon>Candidatus Spechtiibacteriota</taxon>
    </lineage>
</organism>
<dbReference type="Pfam" id="PF00216">
    <property type="entry name" value="Bac_DNA_binding"/>
    <property type="match status" value="1"/>
</dbReference>
<reference evidence="4 5" key="1">
    <citation type="journal article" date="2016" name="Nat. Commun.">
        <title>Thousands of microbial genomes shed light on interconnected biogeochemical processes in an aquifer system.</title>
        <authorList>
            <person name="Anantharaman K."/>
            <person name="Brown C.T."/>
            <person name="Hug L.A."/>
            <person name="Sharon I."/>
            <person name="Castelle C.J."/>
            <person name="Probst A.J."/>
            <person name="Thomas B.C."/>
            <person name="Singh A."/>
            <person name="Wilkins M.J."/>
            <person name="Karaoz U."/>
            <person name="Brodie E.L."/>
            <person name="Williams K.H."/>
            <person name="Hubbard S.S."/>
            <person name="Banfield J.F."/>
        </authorList>
    </citation>
    <scope>NUCLEOTIDE SEQUENCE [LARGE SCALE GENOMIC DNA]</scope>
</reference>
<dbReference type="GO" id="GO:0030527">
    <property type="term" value="F:structural constituent of chromatin"/>
    <property type="evidence" value="ECO:0007669"/>
    <property type="project" value="InterPro"/>
</dbReference>
<evidence type="ECO:0000313" key="4">
    <source>
        <dbReference type="EMBL" id="OGZ61260.1"/>
    </source>
</evidence>
<dbReference type="EMBL" id="MHOJ01000048">
    <property type="protein sequence ID" value="OGZ61260.1"/>
    <property type="molecule type" value="Genomic_DNA"/>
</dbReference>
<name>A0A1G2HG65_9BACT</name>
<dbReference type="Proteomes" id="UP000178509">
    <property type="component" value="Unassembled WGS sequence"/>
</dbReference>
<evidence type="ECO:0000256" key="1">
    <source>
        <dbReference type="ARBA" id="ARBA00023067"/>
    </source>
</evidence>
<dbReference type="InterPro" id="IPR020816">
    <property type="entry name" value="Histone-like_DNA-bd_CS"/>
</dbReference>
<evidence type="ECO:0000256" key="3">
    <source>
        <dbReference type="RuleBase" id="RU003939"/>
    </source>
</evidence>